<dbReference type="EMBL" id="CAJVPQ010000326">
    <property type="protein sequence ID" value="CAG8470985.1"/>
    <property type="molecule type" value="Genomic_DNA"/>
</dbReference>
<dbReference type="AlphaFoldDB" id="A0A9N8W3S3"/>
<reference evidence="1" key="1">
    <citation type="submission" date="2021-06" db="EMBL/GenBank/DDBJ databases">
        <authorList>
            <person name="Kallberg Y."/>
            <person name="Tangrot J."/>
            <person name="Rosling A."/>
        </authorList>
    </citation>
    <scope>NUCLEOTIDE SEQUENCE</scope>
    <source>
        <strain evidence="1">UK204</strain>
    </source>
</reference>
<sequence>MGDTKKEERAKQTQTRSVSVGCNAPVKVASSGSQTCQLQVKETRLSL</sequence>
<accession>A0A9N8W3S3</accession>
<organism evidence="1 2">
    <name type="scientific">Funneliformis caledonium</name>
    <dbReference type="NCBI Taxonomy" id="1117310"/>
    <lineage>
        <taxon>Eukaryota</taxon>
        <taxon>Fungi</taxon>
        <taxon>Fungi incertae sedis</taxon>
        <taxon>Mucoromycota</taxon>
        <taxon>Glomeromycotina</taxon>
        <taxon>Glomeromycetes</taxon>
        <taxon>Glomerales</taxon>
        <taxon>Glomeraceae</taxon>
        <taxon>Funneliformis</taxon>
    </lineage>
</organism>
<keyword evidence="2" id="KW-1185">Reference proteome</keyword>
<gene>
    <name evidence="1" type="ORF">FCALED_LOCUS2221</name>
</gene>
<evidence type="ECO:0000313" key="2">
    <source>
        <dbReference type="Proteomes" id="UP000789570"/>
    </source>
</evidence>
<dbReference type="Proteomes" id="UP000789570">
    <property type="component" value="Unassembled WGS sequence"/>
</dbReference>
<comment type="caution">
    <text evidence="1">The sequence shown here is derived from an EMBL/GenBank/DDBJ whole genome shotgun (WGS) entry which is preliminary data.</text>
</comment>
<evidence type="ECO:0000313" key="1">
    <source>
        <dbReference type="EMBL" id="CAG8470985.1"/>
    </source>
</evidence>
<name>A0A9N8W3S3_9GLOM</name>
<protein>
    <submittedName>
        <fullName evidence="1">11057_t:CDS:1</fullName>
    </submittedName>
</protein>
<proteinExistence type="predicted"/>